<gene>
    <name evidence="3" type="ORF">HS961_11045</name>
</gene>
<evidence type="ECO:0000256" key="1">
    <source>
        <dbReference type="SAM" id="Phobius"/>
    </source>
</evidence>
<dbReference type="Proteomes" id="UP000515240">
    <property type="component" value="Chromosome"/>
</dbReference>
<name>A0A7G5EH47_9BURK</name>
<dbReference type="Gene3D" id="2.60.120.200">
    <property type="match status" value="1"/>
</dbReference>
<dbReference type="RefSeq" id="WP_182327877.1">
    <property type="nucleotide sequence ID" value="NZ_CP058554.1"/>
</dbReference>
<keyword evidence="1" id="KW-1133">Transmembrane helix</keyword>
<sequence>MKISPIQQLAACTLVSALMAAPMAHADIRESFTGTTASGWILADDSSLTAPSVDADGQRWLRLNGLQNGQVGRALWTGISQPIVANTPLYFEFEYVSWGGTGADGLAAFFYDASQDMAGALSGGSLGYCAGAGAYIGIGLDEYGNFSGPASPVNSACDNGANGVGATSQSVVIRGPEDAQYPMVATTQYGSRIDQFAGSERPPSTMVQVKLEPAGVGYNVTVTLIRSGVSTVLHNAVPFPYAPPTDVRLGFASSTGDRDNIHEVRNAVLAILAELDLSKTLLTPASAAPNSSISYTLSYFNRSAFDLPSGTVNFEDAVPAQITNPTWTCVGTACPSANGSGSIQAVNAGVFPANGQAVFTVTGTLSSAVVNGQVIAGLAKASFVADSIYAGPAKEASASITVVGAVAPQAVATPVPVLEGMGLVLLSAGAAGLGIYAKRRRPSGNKRS</sequence>
<feature type="transmembrane region" description="Helical" evidence="1">
    <location>
        <begin position="417"/>
        <end position="437"/>
    </location>
</feature>
<keyword evidence="1" id="KW-0472">Membrane</keyword>
<dbReference type="AlphaFoldDB" id="A0A7G5EH47"/>
<evidence type="ECO:0008006" key="5">
    <source>
        <dbReference type="Google" id="ProtNLM"/>
    </source>
</evidence>
<feature type="signal peptide" evidence="2">
    <location>
        <begin position="1"/>
        <end position="26"/>
    </location>
</feature>
<accession>A0A7G5EH47</accession>
<reference evidence="3 4" key="1">
    <citation type="journal article" date="2020" name="G3 (Bethesda)">
        <title>CeMbio - The Caenorhabditis elegans Microbiome Resource.</title>
        <authorList>
            <person name="Dirksen P."/>
            <person name="Assie A."/>
            <person name="Zimmermann J."/>
            <person name="Zhang F."/>
            <person name="Tietje A.M."/>
            <person name="Marsh S.A."/>
            <person name="Felix M.A."/>
            <person name="Shapira M."/>
            <person name="Kaleta C."/>
            <person name="Schulenburg H."/>
            <person name="Samuel B."/>
        </authorList>
    </citation>
    <scope>NUCLEOTIDE SEQUENCE [LARGE SCALE GENOMIC DNA]</scope>
    <source>
        <strain evidence="3 4">BIGb0172</strain>
    </source>
</reference>
<evidence type="ECO:0000313" key="4">
    <source>
        <dbReference type="Proteomes" id="UP000515240"/>
    </source>
</evidence>
<protein>
    <recommendedName>
        <fullName evidence="5">IPTL-CTERM sorting domain-containing protein</fullName>
    </recommendedName>
</protein>
<proteinExistence type="predicted"/>
<evidence type="ECO:0000313" key="3">
    <source>
        <dbReference type="EMBL" id="QMV73322.1"/>
    </source>
</evidence>
<feature type="chain" id="PRO_5028914711" description="IPTL-CTERM sorting domain-containing protein" evidence="2">
    <location>
        <begin position="27"/>
        <end position="448"/>
    </location>
</feature>
<dbReference type="InterPro" id="IPR013320">
    <property type="entry name" value="ConA-like_dom_sf"/>
</dbReference>
<dbReference type="SUPFAM" id="SSF49899">
    <property type="entry name" value="Concanavalin A-like lectins/glucanases"/>
    <property type="match status" value="1"/>
</dbReference>
<dbReference type="KEGG" id="cpis:HS961_11045"/>
<keyword evidence="2" id="KW-0732">Signal</keyword>
<organism evidence="3 4">
    <name type="scientific">Comamonas piscis</name>
    <dbReference type="NCBI Taxonomy" id="1562974"/>
    <lineage>
        <taxon>Bacteria</taxon>
        <taxon>Pseudomonadati</taxon>
        <taxon>Pseudomonadota</taxon>
        <taxon>Betaproteobacteria</taxon>
        <taxon>Burkholderiales</taxon>
        <taxon>Comamonadaceae</taxon>
        <taxon>Comamonas</taxon>
    </lineage>
</organism>
<dbReference type="EMBL" id="CP058554">
    <property type="protein sequence ID" value="QMV73322.1"/>
    <property type="molecule type" value="Genomic_DNA"/>
</dbReference>
<keyword evidence="1" id="KW-0812">Transmembrane</keyword>
<evidence type="ECO:0000256" key="2">
    <source>
        <dbReference type="SAM" id="SignalP"/>
    </source>
</evidence>
<keyword evidence="4" id="KW-1185">Reference proteome</keyword>